<dbReference type="EMBL" id="CP078145">
    <property type="protein sequence ID" value="QXN90157.1"/>
    <property type="molecule type" value="Genomic_DNA"/>
</dbReference>
<accession>A0ABX8RKL3</accession>
<reference evidence="4 5" key="1">
    <citation type="submission" date="2021-07" db="EMBL/GenBank/DDBJ databases">
        <title>Whole Genome Sequence of Nocardia Iowensis.</title>
        <authorList>
            <person name="Lamm A."/>
            <person name="Collins-Fairclough A.M."/>
            <person name="Bunk B."/>
            <person name="Sproer C."/>
        </authorList>
    </citation>
    <scope>NUCLEOTIDE SEQUENCE [LARGE SCALE GENOMIC DNA]</scope>
    <source>
        <strain evidence="4 5">NRRL 5646</strain>
    </source>
</reference>
<feature type="domain" description="Peptidase S9 prolyl oligopeptidase catalytic" evidence="2">
    <location>
        <begin position="503"/>
        <end position="702"/>
    </location>
</feature>
<evidence type="ECO:0000259" key="3">
    <source>
        <dbReference type="Pfam" id="PF02897"/>
    </source>
</evidence>
<feature type="signal peptide" evidence="1">
    <location>
        <begin position="1"/>
        <end position="29"/>
    </location>
</feature>
<feature type="chain" id="PRO_5047388582" evidence="1">
    <location>
        <begin position="30"/>
        <end position="705"/>
    </location>
</feature>
<gene>
    <name evidence="4" type="ORF">KV110_32760</name>
</gene>
<evidence type="ECO:0000256" key="1">
    <source>
        <dbReference type="SAM" id="SignalP"/>
    </source>
</evidence>
<dbReference type="Pfam" id="PF02897">
    <property type="entry name" value="Peptidase_S9_N"/>
    <property type="match status" value="1"/>
</dbReference>
<evidence type="ECO:0000313" key="5">
    <source>
        <dbReference type="Proteomes" id="UP000694257"/>
    </source>
</evidence>
<proteinExistence type="predicted"/>
<dbReference type="PANTHER" id="PTHR42881:SF13">
    <property type="entry name" value="PROLYL ENDOPEPTIDASE"/>
    <property type="match status" value="1"/>
</dbReference>
<dbReference type="InterPro" id="IPR051167">
    <property type="entry name" value="Prolyl_oligopep/macrocyclase"/>
</dbReference>
<keyword evidence="1" id="KW-0732">Signal</keyword>
<evidence type="ECO:0000313" key="4">
    <source>
        <dbReference type="EMBL" id="QXN90157.1"/>
    </source>
</evidence>
<evidence type="ECO:0000259" key="2">
    <source>
        <dbReference type="Pfam" id="PF00326"/>
    </source>
</evidence>
<dbReference type="InterPro" id="IPR023302">
    <property type="entry name" value="Pept_S9A_N"/>
</dbReference>
<keyword evidence="5" id="KW-1185">Reference proteome</keyword>
<dbReference type="Proteomes" id="UP000694257">
    <property type="component" value="Chromosome"/>
</dbReference>
<dbReference type="RefSeq" id="WP_218471029.1">
    <property type="nucleotide sequence ID" value="NZ_BAABJN010000006.1"/>
</dbReference>
<protein>
    <submittedName>
        <fullName evidence="4">Prolyl oligopeptidase family serine peptidase</fullName>
    </submittedName>
</protein>
<organism evidence="4 5">
    <name type="scientific">Nocardia iowensis</name>
    <dbReference type="NCBI Taxonomy" id="204891"/>
    <lineage>
        <taxon>Bacteria</taxon>
        <taxon>Bacillati</taxon>
        <taxon>Actinomycetota</taxon>
        <taxon>Actinomycetes</taxon>
        <taxon>Mycobacteriales</taxon>
        <taxon>Nocardiaceae</taxon>
        <taxon>Nocardia</taxon>
    </lineage>
</organism>
<feature type="domain" description="Peptidase S9A N-terminal" evidence="3">
    <location>
        <begin position="27"/>
        <end position="436"/>
    </location>
</feature>
<dbReference type="PANTHER" id="PTHR42881">
    <property type="entry name" value="PROLYL ENDOPEPTIDASE"/>
    <property type="match status" value="1"/>
</dbReference>
<sequence>MSGVGVRGWWRAGAVALAAVMIAACGHEAAQDDPFQWLEELDSPRAKAWVAAENDKTLRVLEQDPRYADNLAAAKELGNAPDRIPMPRFANGAIENFWQGPDHPRGIWRTTSVADYESPQPNWSKLLDLDALAEAEQKNWVWKGVDCDPVTRKRCLVSLSEGGEDAVTLREFDVATKEFVTDGFVLPRSKQSVAWVDDNTVLVSREWQSGETTTSGYPFIVKQVRRGQPLTEAVEITRGDKSDGLGTQPLLLEDGKALRLNVVQRGPSFFERQFSLLTGSGTARLELPPKSDLAGLVGNHLLVSLRQDWTTEGATFRAGSLVSLNADEVIKNPQRLRATPIYLPGPTETLEGVLATRDRIVVTSLNDVRGRATVYTPQPDGSWSGAPVPLPDNATIDTVDADPQGSVAYLSVTSFLEPTTLWSLDTGTGRVQPVKTTPPRFDSSRYVVEQHKAASPDGTQVPYFIVHAADMKLDGTTPTILHAYGGFGLSQTPSYDGLLGRRWLERGGAFVVANIRGGGEFGPAWHEAALTTNRQRAFDDFAAVGKDLIARDITTPQRLGILGGSNGGLLMGVELTQHPELWNAVGIQVPLLDMMRYEQIAAGASWVGEYGTVADPAQRAFLESISPYRQLRSGVPYPEPFIWTSTKDDRVGPQHARKFAARLAELGTPYLFYEADQGGHGSGTNIDEKARTSALEYTYFMRRLM</sequence>
<dbReference type="InterPro" id="IPR001375">
    <property type="entry name" value="Peptidase_S9_cat"/>
</dbReference>
<dbReference type="Pfam" id="PF00326">
    <property type="entry name" value="Peptidase_S9"/>
    <property type="match status" value="1"/>
</dbReference>
<dbReference type="PROSITE" id="PS51257">
    <property type="entry name" value="PROKAR_LIPOPROTEIN"/>
    <property type="match status" value="1"/>
</dbReference>
<name>A0ABX8RKL3_NOCIO</name>